<dbReference type="OrthoDB" id="9792975at2"/>
<comment type="caution">
    <text evidence="3">The sequence shown here is derived from an EMBL/GenBank/DDBJ whole genome shotgun (WGS) entry which is preliminary data.</text>
</comment>
<keyword evidence="1" id="KW-1133">Transmembrane helix</keyword>
<feature type="transmembrane region" description="Helical" evidence="1">
    <location>
        <begin position="118"/>
        <end position="140"/>
    </location>
</feature>
<dbReference type="PANTHER" id="PTHR44086">
    <property type="entry name" value="THIOSULFATE SULFURTRANSFERASE RDL2, MITOCHONDRIAL-RELATED"/>
    <property type="match status" value="1"/>
</dbReference>
<name>A0A2G4EZB9_9CYAN</name>
<dbReference type="InterPro" id="IPR036873">
    <property type="entry name" value="Rhodanese-like_dom_sf"/>
</dbReference>
<dbReference type="Proteomes" id="UP000226442">
    <property type="component" value="Unassembled WGS sequence"/>
</dbReference>
<dbReference type="EMBL" id="NXIB02000094">
    <property type="protein sequence ID" value="PHX54527.1"/>
    <property type="molecule type" value="Genomic_DNA"/>
</dbReference>
<dbReference type="PROSITE" id="PS50206">
    <property type="entry name" value="RHODANESE_3"/>
    <property type="match status" value="1"/>
</dbReference>
<proteinExistence type="predicted"/>
<evidence type="ECO:0000313" key="4">
    <source>
        <dbReference type="Proteomes" id="UP000226442"/>
    </source>
</evidence>
<dbReference type="GO" id="GO:0004792">
    <property type="term" value="F:thiosulfate-cyanide sulfurtransferase activity"/>
    <property type="evidence" value="ECO:0007669"/>
    <property type="project" value="TreeGrafter"/>
</dbReference>
<evidence type="ECO:0000259" key="2">
    <source>
        <dbReference type="PROSITE" id="PS50206"/>
    </source>
</evidence>
<organism evidence="3 4">
    <name type="scientific">Tychonema bourrellyi FEM_GT703</name>
    <dbReference type="NCBI Taxonomy" id="2040638"/>
    <lineage>
        <taxon>Bacteria</taxon>
        <taxon>Bacillati</taxon>
        <taxon>Cyanobacteriota</taxon>
        <taxon>Cyanophyceae</taxon>
        <taxon>Oscillatoriophycideae</taxon>
        <taxon>Oscillatoriales</taxon>
        <taxon>Microcoleaceae</taxon>
        <taxon>Tychonema</taxon>
    </lineage>
</organism>
<feature type="domain" description="Rhodanese" evidence="2">
    <location>
        <begin position="22"/>
        <end position="110"/>
    </location>
</feature>
<dbReference type="Pfam" id="PF00581">
    <property type="entry name" value="Rhodanese"/>
    <property type="match status" value="1"/>
</dbReference>
<reference evidence="3" key="1">
    <citation type="submission" date="2017-10" db="EMBL/GenBank/DDBJ databases">
        <title>Draft genome sequence of the planktic cyanobacteria Tychonema bourrellyi isolated from alpine lentic freshwater.</title>
        <authorList>
            <person name="Tett A."/>
            <person name="Armanini F."/>
            <person name="Asnicar F."/>
            <person name="Boscaini A."/>
            <person name="Pasolli E."/>
            <person name="Zolfo M."/>
            <person name="Donati C."/>
            <person name="Salmaso N."/>
            <person name="Segata N."/>
        </authorList>
    </citation>
    <scope>NUCLEOTIDE SEQUENCE</scope>
    <source>
        <strain evidence="3">FEM_GT703</strain>
    </source>
</reference>
<dbReference type="PANTHER" id="PTHR44086:SF10">
    <property type="entry name" value="THIOSULFATE SULFURTRANSFERASE_RHODANESE-LIKE DOMAIN-CONTAINING PROTEIN 3"/>
    <property type="match status" value="1"/>
</dbReference>
<keyword evidence="4" id="KW-1185">Reference proteome</keyword>
<dbReference type="SUPFAM" id="SSF52821">
    <property type="entry name" value="Rhodanese/Cell cycle control phosphatase"/>
    <property type="match status" value="1"/>
</dbReference>
<keyword evidence="1" id="KW-0812">Transmembrane</keyword>
<evidence type="ECO:0000256" key="1">
    <source>
        <dbReference type="SAM" id="Phobius"/>
    </source>
</evidence>
<dbReference type="Gene3D" id="3.40.250.10">
    <property type="entry name" value="Rhodanese-like domain"/>
    <property type="match status" value="1"/>
</dbReference>
<dbReference type="CDD" id="cd00158">
    <property type="entry name" value="RHOD"/>
    <property type="match status" value="1"/>
</dbReference>
<accession>A0A2G4EZB9</accession>
<dbReference type="AlphaFoldDB" id="A0A2G4EZB9"/>
<keyword evidence="1" id="KW-0472">Membrane</keyword>
<sequence length="183" mass="19729">MTMTNDAQIQEIDAQTLKQLLDENAVTLVDVREAAEYATERIPGAKLHPLSQFNPDRVRPSEGKKLVLYCQSGNRSAKAARQCLDAGFNSVIHLRGGIPIWKNAGYPIEKSQNAPISLFRQVQIVAGSLVVMGTVLGVFVSPKFLLLSGFVGAGLVFAGVTNTCAMGMLLAKLPYNQQAGNKL</sequence>
<dbReference type="Gene3D" id="6.10.140.1340">
    <property type="match status" value="1"/>
</dbReference>
<protein>
    <recommendedName>
        <fullName evidence="2">Rhodanese domain-containing protein</fullName>
    </recommendedName>
</protein>
<gene>
    <name evidence="3" type="ORF">CP500_015645</name>
</gene>
<dbReference type="SMART" id="SM00450">
    <property type="entry name" value="RHOD"/>
    <property type="match status" value="1"/>
</dbReference>
<feature type="transmembrane region" description="Helical" evidence="1">
    <location>
        <begin position="146"/>
        <end position="171"/>
    </location>
</feature>
<dbReference type="RefSeq" id="WP_096831388.1">
    <property type="nucleotide sequence ID" value="NZ_NXIB02000094.1"/>
</dbReference>
<dbReference type="InterPro" id="IPR021309">
    <property type="entry name" value="YgaP-like_TM"/>
</dbReference>
<dbReference type="Pfam" id="PF11127">
    <property type="entry name" value="YgaP-like_TM"/>
    <property type="match status" value="1"/>
</dbReference>
<evidence type="ECO:0000313" key="3">
    <source>
        <dbReference type="EMBL" id="PHX54527.1"/>
    </source>
</evidence>
<dbReference type="InterPro" id="IPR001763">
    <property type="entry name" value="Rhodanese-like_dom"/>
</dbReference>